<feature type="transmembrane region" description="Helical" evidence="2">
    <location>
        <begin position="146"/>
        <end position="164"/>
    </location>
</feature>
<keyword evidence="2" id="KW-0472">Membrane</keyword>
<feature type="compositionally biased region" description="Low complexity" evidence="1">
    <location>
        <begin position="271"/>
        <end position="286"/>
    </location>
</feature>
<feature type="transmembrane region" description="Helical" evidence="2">
    <location>
        <begin position="109"/>
        <end position="134"/>
    </location>
</feature>
<proteinExistence type="predicted"/>
<accession>A0ABP8KJD7</accession>
<feature type="transmembrane region" description="Helical" evidence="2">
    <location>
        <begin position="54"/>
        <end position="74"/>
    </location>
</feature>
<evidence type="ECO:0000256" key="1">
    <source>
        <dbReference type="SAM" id="MobiDB-lite"/>
    </source>
</evidence>
<organism evidence="3 4">
    <name type="scientific">Fodinibacter luteus</name>
    <dbReference type="NCBI Taxonomy" id="552064"/>
    <lineage>
        <taxon>Bacteria</taxon>
        <taxon>Bacillati</taxon>
        <taxon>Actinomycetota</taxon>
        <taxon>Actinomycetes</taxon>
        <taxon>Micrococcales</taxon>
        <taxon>Intrasporangiaceae</taxon>
        <taxon>Fodinibacter (ex Wang et al. 2009)</taxon>
    </lineage>
</organism>
<dbReference type="EMBL" id="BAABGM010000015">
    <property type="protein sequence ID" value="GAA4407905.1"/>
    <property type="molecule type" value="Genomic_DNA"/>
</dbReference>
<feature type="transmembrane region" description="Helical" evidence="2">
    <location>
        <begin position="80"/>
        <end position="97"/>
    </location>
</feature>
<reference evidence="4" key="1">
    <citation type="journal article" date="2019" name="Int. J. Syst. Evol. Microbiol.">
        <title>The Global Catalogue of Microorganisms (GCM) 10K type strain sequencing project: providing services to taxonomists for standard genome sequencing and annotation.</title>
        <authorList>
            <consortium name="The Broad Institute Genomics Platform"/>
            <consortium name="The Broad Institute Genome Sequencing Center for Infectious Disease"/>
            <person name="Wu L."/>
            <person name="Ma J."/>
        </authorList>
    </citation>
    <scope>NUCLEOTIDE SEQUENCE [LARGE SCALE GENOMIC DNA]</scope>
    <source>
        <strain evidence="4">JCM 17809</strain>
    </source>
</reference>
<feature type="compositionally biased region" description="Basic and acidic residues" evidence="1">
    <location>
        <begin position="334"/>
        <end position="343"/>
    </location>
</feature>
<dbReference type="RefSeq" id="WP_345206315.1">
    <property type="nucleotide sequence ID" value="NZ_BAABGM010000015.1"/>
</dbReference>
<dbReference type="Proteomes" id="UP001500945">
    <property type="component" value="Unassembled WGS sequence"/>
</dbReference>
<sequence>MSAPHGPVTGRTRALALRPRSAAAVAMVSVAGLAAFCWPLLVAPESGLAHGTDAPLVFALVLPLLLAVVLAELSEGGMDVKAVAMLGVLAAIGAALRPLGAGTAGLETVFFLLVLGGRVFGAGFGFVLGATTLFASALVTGGVGPWLPFQMLGAAWVGWGAGLLPPLRGRAEVLMLAGYGALAGLAYGLLLNLSFWPFATGMAGELSFEAGAPAAENLHRFLVFTLATSLGWDIGRAITTAVLVLITGRAVLGALRRAARRAAFEEPVAFASPPTADAGEPGAGHADAGHADAGHAAAGQPGLGHADAGLPGLGHADAGHAAAGDGPASGPARSRTDVARSSP</sequence>
<feature type="compositionally biased region" description="Low complexity" evidence="1">
    <location>
        <begin position="294"/>
        <end position="332"/>
    </location>
</feature>
<keyword evidence="2" id="KW-0812">Transmembrane</keyword>
<evidence type="ECO:0008006" key="5">
    <source>
        <dbReference type="Google" id="ProtNLM"/>
    </source>
</evidence>
<comment type="caution">
    <text evidence="3">The sequence shown here is derived from an EMBL/GenBank/DDBJ whole genome shotgun (WGS) entry which is preliminary data.</text>
</comment>
<keyword evidence="2" id="KW-1133">Transmembrane helix</keyword>
<feature type="transmembrane region" description="Helical" evidence="2">
    <location>
        <begin position="22"/>
        <end position="42"/>
    </location>
</feature>
<feature type="region of interest" description="Disordered" evidence="1">
    <location>
        <begin position="271"/>
        <end position="343"/>
    </location>
</feature>
<feature type="transmembrane region" description="Helical" evidence="2">
    <location>
        <begin position="176"/>
        <end position="199"/>
    </location>
</feature>
<evidence type="ECO:0000256" key="2">
    <source>
        <dbReference type="SAM" id="Phobius"/>
    </source>
</evidence>
<dbReference type="Gene3D" id="1.10.1760.20">
    <property type="match status" value="1"/>
</dbReference>
<gene>
    <name evidence="3" type="ORF">GCM10023168_24500</name>
</gene>
<name>A0ABP8KJD7_9MICO</name>
<evidence type="ECO:0000313" key="3">
    <source>
        <dbReference type="EMBL" id="GAA4407905.1"/>
    </source>
</evidence>
<keyword evidence="4" id="KW-1185">Reference proteome</keyword>
<protein>
    <recommendedName>
        <fullName evidence="5">Energy-coupling factor transport system substrate-specific component</fullName>
    </recommendedName>
</protein>
<evidence type="ECO:0000313" key="4">
    <source>
        <dbReference type="Proteomes" id="UP001500945"/>
    </source>
</evidence>